<evidence type="ECO:0000256" key="2">
    <source>
        <dbReference type="ARBA" id="ARBA00023125"/>
    </source>
</evidence>
<dbReference type="PANTHER" id="PTHR47504">
    <property type="entry name" value="RIGHT ORIGIN-BINDING PROTEIN"/>
    <property type="match status" value="1"/>
</dbReference>
<keyword evidence="2" id="KW-0238">DNA-binding</keyword>
<dbReference type="RefSeq" id="WP_184312472.1">
    <property type="nucleotide sequence ID" value="NZ_JACHEN010000031.1"/>
</dbReference>
<sequence>MNYIALMNEVIDYIEENLNTAINIDELANRFCVSKYYFIRIFKAVTNYTVKEYVDKRRITEAAKELIKNKKNIIDIAFEFGYESHETFTRQFKRIFSITPMELKKKGAIIFGYEKIIIVERDFKNLNKDLVVDFQVVHEKELKLLGKMTQFDPSNEQSIAELTPFVESFVSDYIEKRNICRMYNVVMNQNEISQFGYFTAFKYQDNIQEVDLGEMVIQETTYAVFKYRADLGEIHRTVMNDICRTIVISDLSFNKIGIEFFLVFEEDYFETNEYTIYVPVKK</sequence>
<keyword evidence="6" id="KW-1185">Reference proteome</keyword>
<evidence type="ECO:0000256" key="1">
    <source>
        <dbReference type="ARBA" id="ARBA00023015"/>
    </source>
</evidence>
<comment type="caution">
    <text evidence="5">The sequence shown here is derived from an EMBL/GenBank/DDBJ whole genome shotgun (WGS) entry which is preliminary data.</text>
</comment>
<keyword evidence="3" id="KW-0804">Transcription</keyword>
<dbReference type="InterPro" id="IPR011256">
    <property type="entry name" value="Reg_factor_effector_dom_sf"/>
</dbReference>
<dbReference type="InterPro" id="IPR050959">
    <property type="entry name" value="MarA-like"/>
</dbReference>
<dbReference type="Pfam" id="PF12833">
    <property type="entry name" value="HTH_18"/>
    <property type="match status" value="1"/>
</dbReference>
<dbReference type="Proteomes" id="UP000579281">
    <property type="component" value="Unassembled WGS sequence"/>
</dbReference>
<dbReference type="InterPro" id="IPR018062">
    <property type="entry name" value="HTH_AraC-typ_CS"/>
</dbReference>
<evidence type="ECO:0000256" key="3">
    <source>
        <dbReference type="ARBA" id="ARBA00023163"/>
    </source>
</evidence>
<feature type="domain" description="HTH araC/xylS-type" evidence="4">
    <location>
        <begin position="8"/>
        <end position="106"/>
    </location>
</feature>
<dbReference type="Gene3D" id="3.20.80.10">
    <property type="entry name" value="Regulatory factor, effector binding domain"/>
    <property type="match status" value="1"/>
</dbReference>
<dbReference type="InterPro" id="IPR009057">
    <property type="entry name" value="Homeodomain-like_sf"/>
</dbReference>
<dbReference type="GO" id="GO:0043565">
    <property type="term" value="F:sequence-specific DNA binding"/>
    <property type="evidence" value="ECO:0007669"/>
    <property type="project" value="InterPro"/>
</dbReference>
<dbReference type="PROSITE" id="PS00041">
    <property type="entry name" value="HTH_ARAC_FAMILY_1"/>
    <property type="match status" value="1"/>
</dbReference>
<keyword evidence="1" id="KW-0805">Transcription regulation</keyword>
<accession>A0A841L6R3</accession>
<dbReference type="Gene3D" id="1.10.10.60">
    <property type="entry name" value="Homeodomain-like"/>
    <property type="match status" value="2"/>
</dbReference>
<dbReference type="PROSITE" id="PS01124">
    <property type="entry name" value="HTH_ARAC_FAMILY_2"/>
    <property type="match status" value="1"/>
</dbReference>
<evidence type="ECO:0000259" key="4">
    <source>
        <dbReference type="PROSITE" id="PS01124"/>
    </source>
</evidence>
<dbReference type="PRINTS" id="PR00032">
    <property type="entry name" value="HTHARAC"/>
</dbReference>
<gene>
    <name evidence="5" type="ORF">HNQ80_004102</name>
</gene>
<dbReference type="InterPro" id="IPR018060">
    <property type="entry name" value="HTH_AraC"/>
</dbReference>
<evidence type="ECO:0000313" key="5">
    <source>
        <dbReference type="EMBL" id="MBB6217965.1"/>
    </source>
</evidence>
<organism evidence="5 6">
    <name type="scientific">Anaerosolibacter carboniphilus</name>
    <dbReference type="NCBI Taxonomy" id="1417629"/>
    <lineage>
        <taxon>Bacteria</taxon>
        <taxon>Bacillati</taxon>
        <taxon>Bacillota</taxon>
        <taxon>Clostridia</taxon>
        <taxon>Peptostreptococcales</taxon>
        <taxon>Thermotaleaceae</taxon>
        <taxon>Anaerosolibacter</taxon>
    </lineage>
</organism>
<dbReference type="GO" id="GO:0003700">
    <property type="term" value="F:DNA-binding transcription factor activity"/>
    <property type="evidence" value="ECO:0007669"/>
    <property type="project" value="InterPro"/>
</dbReference>
<reference evidence="5 6" key="1">
    <citation type="submission" date="2020-08" db="EMBL/GenBank/DDBJ databases">
        <title>Genomic Encyclopedia of Type Strains, Phase IV (KMG-IV): sequencing the most valuable type-strain genomes for metagenomic binning, comparative biology and taxonomic classification.</title>
        <authorList>
            <person name="Goeker M."/>
        </authorList>
    </citation>
    <scope>NUCLEOTIDE SEQUENCE [LARGE SCALE GENOMIC DNA]</scope>
    <source>
        <strain evidence="5 6">DSM 103526</strain>
    </source>
</reference>
<dbReference type="InterPro" id="IPR020449">
    <property type="entry name" value="Tscrpt_reg_AraC-type_HTH"/>
</dbReference>
<dbReference type="PANTHER" id="PTHR47504:SF5">
    <property type="entry name" value="RIGHT ORIGIN-BINDING PROTEIN"/>
    <property type="match status" value="1"/>
</dbReference>
<dbReference type="SMART" id="SM00342">
    <property type="entry name" value="HTH_ARAC"/>
    <property type="match status" value="1"/>
</dbReference>
<name>A0A841L6R3_9FIRM</name>
<proteinExistence type="predicted"/>
<dbReference type="EMBL" id="JACHEN010000031">
    <property type="protein sequence ID" value="MBB6217965.1"/>
    <property type="molecule type" value="Genomic_DNA"/>
</dbReference>
<dbReference type="SUPFAM" id="SSF46689">
    <property type="entry name" value="Homeodomain-like"/>
    <property type="match status" value="2"/>
</dbReference>
<protein>
    <submittedName>
        <fullName evidence="5">AraC family transcriptional regulator</fullName>
    </submittedName>
</protein>
<evidence type="ECO:0000313" key="6">
    <source>
        <dbReference type="Proteomes" id="UP000579281"/>
    </source>
</evidence>
<dbReference type="AlphaFoldDB" id="A0A841L6R3"/>